<keyword evidence="1" id="KW-0472">Membrane</keyword>
<name>A0A1C3H3Q4_9GAMM</name>
<gene>
    <name evidence="2" type="ORF">CHUV0807_0995</name>
</gene>
<organism evidence="2 3">
    <name type="scientific">Cardiobacterium hominis</name>
    <dbReference type="NCBI Taxonomy" id="2718"/>
    <lineage>
        <taxon>Bacteria</taxon>
        <taxon>Pseudomonadati</taxon>
        <taxon>Pseudomonadota</taxon>
        <taxon>Gammaproteobacteria</taxon>
        <taxon>Cardiobacteriales</taxon>
        <taxon>Cardiobacteriaceae</taxon>
        <taxon>Cardiobacterium</taxon>
    </lineage>
</organism>
<feature type="transmembrane region" description="Helical" evidence="1">
    <location>
        <begin position="101"/>
        <end position="120"/>
    </location>
</feature>
<sequence length="346" mass="38827">MCETVITLAAAAVSAVLAIIASKLLVNRRHQQVQAVMAVVLFLAFTAIAQALYQNFNDLPSFDEQDARLLLAAAVVSALIAGFTGVKLIERTRREARRLTITALFLPLFCLLSVAAFRGWDYWQDYYREWLFSPLTAAEIDRDLQQNEVMRVWKAEAAEEYQELLTQLEREKIPHLERNSQRTFALADKLRGKALAQRIARVSNDSVHQFMSASIRQLKVLQAHDPAQCFAVLFPDSGIPVNFALLQEANKQSGINAAQIAILRDKTPYTPQDVSDADKEALVARISEELRQRHGDSLALLESAEGLQSVEGQTLLCAITIENMEMLDDPADPVKMAFMRQMFFDD</sequence>
<proteinExistence type="predicted"/>
<keyword evidence="1" id="KW-1133">Transmembrane helix</keyword>
<protein>
    <submittedName>
        <fullName evidence="2">Uncharacterized protein</fullName>
    </submittedName>
</protein>
<dbReference type="RefSeq" id="WP_079540148.1">
    <property type="nucleotide sequence ID" value="NZ_FKLO01000038.1"/>
</dbReference>
<accession>A0A1C3H3Q4</accession>
<dbReference type="InterPro" id="IPR036259">
    <property type="entry name" value="MFS_trans_sf"/>
</dbReference>
<evidence type="ECO:0000313" key="2">
    <source>
        <dbReference type="EMBL" id="SAM62262.1"/>
    </source>
</evidence>
<evidence type="ECO:0000256" key="1">
    <source>
        <dbReference type="SAM" id="Phobius"/>
    </source>
</evidence>
<keyword evidence="1" id="KW-0812">Transmembrane</keyword>
<feature type="transmembrane region" description="Helical" evidence="1">
    <location>
        <begin position="6"/>
        <end position="26"/>
    </location>
</feature>
<dbReference type="SUPFAM" id="SSF103473">
    <property type="entry name" value="MFS general substrate transporter"/>
    <property type="match status" value="1"/>
</dbReference>
<evidence type="ECO:0000313" key="3">
    <source>
        <dbReference type="Proteomes" id="UP000190837"/>
    </source>
</evidence>
<feature type="transmembrane region" description="Helical" evidence="1">
    <location>
        <begin position="69"/>
        <end position="89"/>
    </location>
</feature>
<feature type="transmembrane region" description="Helical" evidence="1">
    <location>
        <begin position="33"/>
        <end position="53"/>
    </location>
</feature>
<dbReference type="Proteomes" id="UP000190837">
    <property type="component" value="Unassembled WGS sequence"/>
</dbReference>
<reference evidence="3" key="1">
    <citation type="submission" date="2016-04" db="EMBL/GenBank/DDBJ databases">
        <authorList>
            <person name="Tagini F."/>
        </authorList>
    </citation>
    <scope>NUCLEOTIDE SEQUENCE [LARGE SCALE GENOMIC DNA]</scope>
    <source>
        <strain evidence="3">CHUV0807</strain>
    </source>
</reference>
<dbReference type="EMBL" id="FKLO01000038">
    <property type="protein sequence ID" value="SAM62262.1"/>
    <property type="molecule type" value="Genomic_DNA"/>
</dbReference>
<dbReference type="AlphaFoldDB" id="A0A1C3H3Q4"/>